<dbReference type="EMBL" id="JACHGT010000003">
    <property type="protein sequence ID" value="MBB6033600.1"/>
    <property type="molecule type" value="Genomic_DNA"/>
</dbReference>
<sequence>MSERWTSVEEIDAARARFEAAIPGWERPAAYGIGWYADGSFVFARIAAGESHLPGVVLATVCGHVSGAGSYLVDGPGLDRAIASLSPAEACTLLDHPNLATWRSLRGQLGPGETVTVVFADSFDTASADPLVRALVTEALAGRVENPDGTTTLWRPTGPAELRLVEESGRRRWPPRLPEQPIFYPVLNEAYAERIAREWNVPDGGRGIITRFRVETAYVRRFPTRRAGGGDVLELWVPAAELDEFNDHIVGRIEVVGEF</sequence>
<accession>A0A841FNT2</accession>
<dbReference type="Proteomes" id="UP000548476">
    <property type="component" value="Unassembled WGS sequence"/>
</dbReference>
<gene>
    <name evidence="1" type="ORF">HNR73_001450</name>
</gene>
<organism evidence="1 2">
    <name type="scientific">Phytomonospora endophytica</name>
    <dbReference type="NCBI Taxonomy" id="714109"/>
    <lineage>
        <taxon>Bacteria</taxon>
        <taxon>Bacillati</taxon>
        <taxon>Actinomycetota</taxon>
        <taxon>Actinomycetes</taxon>
        <taxon>Micromonosporales</taxon>
        <taxon>Micromonosporaceae</taxon>
        <taxon>Phytomonospora</taxon>
    </lineage>
</organism>
<comment type="caution">
    <text evidence="1">The sequence shown here is derived from an EMBL/GenBank/DDBJ whole genome shotgun (WGS) entry which is preliminary data.</text>
</comment>
<name>A0A841FNT2_9ACTN</name>
<reference evidence="1 2" key="1">
    <citation type="submission" date="2020-08" db="EMBL/GenBank/DDBJ databases">
        <title>Genomic Encyclopedia of Type Strains, Phase IV (KMG-IV): sequencing the most valuable type-strain genomes for metagenomic binning, comparative biology and taxonomic classification.</title>
        <authorList>
            <person name="Goeker M."/>
        </authorList>
    </citation>
    <scope>NUCLEOTIDE SEQUENCE [LARGE SCALE GENOMIC DNA]</scope>
    <source>
        <strain evidence="1 2">YIM 65646</strain>
    </source>
</reference>
<evidence type="ECO:0000313" key="2">
    <source>
        <dbReference type="Proteomes" id="UP000548476"/>
    </source>
</evidence>
<evidence type="ECO:0000313" key="1">
    <source>
        <dbReference type="EMBL" id="MBB6033600.1"/>
    </source>
</evidence>
<dbReference type="AlphaFoldDB" id="A0A841FNT2"/>
<proteinExistence type="predicted"/>
<keyword evidence="2" id="KW-1185">Reference proteome</keyword>
<protein>
    <submittedName>
        <fullName evidence="1">Uncharacterized protein</fullName>
    </submittedName>
</protein>